<dbReference type="eggNOG" id="COG3203">
    <property type="taxonomic scope" value="Bacteria"/>
</dbReference>
<dbReference type="InterPro" id="IPR001702">
    <property type="entry name" value="Porin_Gram-ve"/>
</dbReference>
<comment type="subcellular location">
    <subcellularLocation>
        <location evidence="1">Cell outer membrane</location>
        <topology evidence="1">Multi-pass membrane protein</topology>
    </subcellularLocation>
</comment>
<dbReference type="InterPro" id="IPR050298">
    <property type="entry name" value="Gram-neg_bact_OMP"/>
</dbReference>
<name>A0A081N205_9GAMM</name>
<evidence type="ECO:0000256" key="4">
    <source>
        <dbReference type="ARBA" id="ARBA00023136"/>
    </source>
</evidence>
<dbReference type="InterPro" id="IPR023614">
    <property type="entry name" value="Porin_dom_sf"/>
</dbReference>
<organism evidence="6 7">
    <name type="scientific">Endozoicomonas montiporae</name>
    <dbReference type="NCBI Taxonomy" id="1027273"/>
    <lineage>
        <taxon>Bacteria</taxon>
        <taxon>Pseudomonadati</taxon>
        <taxon>Pseudomonadota</taxon>
        <taxon>Gammaproteobacteria</taxon>
        <taxon>Oceanospirillales</taxon>
        <taxon>Endozoicomonadaceae</taxon>
        <taxon>Endozoicomonas</taxon>
    </lineage>
</organism>
<dbReference type="InterPro" id="IPR001897">
    <property type="entry name" value="Porin_gammaproteobac"/>
</dbReference>
<dbReference type="Proteomes" id="UP000028006">
    <property type="component" value="Unassembled WGS sequence"/>
</dbReference>
<evidence type="ECO:0000256" key="5">
    <source>
        <dbReference type="SAM" id="SignalP"/>
    </source>
</evidence>
<dbReference type="Pfam" id="PF00267">
    <property type="entry name" value="Porin_1"/>
    <property type="match status" value="1"/>
</dbReference>
<evidence type="ECO:0000256" key="1">
    <source>
        <dbReference type="ARBA" id="ARBA00004571"/>
    </source>
</evidence>
<dbReference type="SUPFAM" id="SSF56935">
    <property type="entry name" value="Porins"/>
    <property type="match status" value="1"/>
</dbReference>
<gene>
    <name evidence="6" type="ORF">GZ77_18325</name>
</gene>
<comment type="similarity">
    <text evidence="2">Belongs to the Gram-negative porin family.</text>
</comment>
<feature type="chain" id="PRO_5001760465" evidence="5">
    <location>
        <begin position="21"/>
        <end position="368"/>
    </location>
</feature>
<dbReference type="GO" id="GO:0009279">
    <property type="term" value="C:cell outer membrane"/>
    <property type="evidence" value="ECO:0007669"/>
    <property type="project" value="UniProtKB-SubCell"/>
</dbReference>
<evidence type="ECO:0000313" key="7">
    <source>
        <dbReference type="Proteomes" id="UP000028006"/>
    </source>
</evidence>
<evidence type="ECO:0000256" key="2">
    <source>
        <dbReference type="ARBA" id="ARBA00007539"/>
    </source>
</evidence>
<evidence type="ECO:0000256" key="3">
    <source>
        <dbReference type="ARBA" id="ARBA00022729"/>
    </source>
</evidence>
<keyword evidence="4" id="KW-0472">Membrane</keyword>
<keyword evidence="7" id="KW-1185">Reference proteome</keyword>
<dbReference type="EMBL" id="JOKG01000004">
    <property type="protein sequence ID" value="KEQ12478.1"/>
    <property type="molecule type" value="Genomic_DNA"/>
</dbReference>
<keyword evidence="3 5" id="KW-0732">Signal</keyword>
<comment type="caution">
    <text evidence="6">The sequence shown here is derived from an EMBL/GenBank/DDBJ whole genome shotgun (WGS) entry which is preliminary data.</text>
</comment>
<dbReference type="InterPro" id="IPR033900">
    <property type="entry name" value="Gram_neg_porin_domain"/>
</dbReference>
<dbReference type="RefSeq" id="WP_034877837.1">
    <property type="nucleotide sequence ID" value="NZ_JOKG01000004.1"/>
</dbReference>
<proteinExistence type="inferred from homology"/>
<accession>A0A081N205</accession>
<dbReference type="PANTHER" id="PTHR34501:SF2">
    <property type="entry name" value="OUTER MEMBRANE PORIN F-RELATED"/>
    <property type="match status" value="1"/>
</dbReference>
<protein>
    <submittedName>
        <fullName evidence="6">Uncharacterized protein</fullName>
    </submittedName>
</protein>
<feature type="signal peptide" evidence="5">
    <location>
        <begin position="1"/>
        <end position="20"/>
    </location>
</feature>
<reference evidence="6 7" key="1">
    <citation type="submission" date="2014-06" db="EMBL/GenBank/DDBJ databases">
        <title>Whole Genome Sequences of Three Symbiotic Endozoicomonas Bacteria.</title>
        <authorList>
            <person name="Neave M.J."/>
            <person name="Apprill A."/>
            <person name="Voolstra C.R."/>
        </authorList>
    </citation>
    <scope>NUCLEOTIDE SEQUENCE [LARGE SCALE GENOMIC DNA]</scope>
    <source>
        <strain evidence="6 7">LMG 24815</strain>
    </source>
</reference>
<dbReference type="GO" id="GO:0034220">
    <property type="term" value="P:monoatomic ion transmembrane transport"/>
    <property type="evidence" value="ECO:0007669"/>
    <property type="project" value="InterPro"/>
</dbReference>
<dbReference type="PANTHER" id="PTHR34501">
    <property type="entry name" value="PROTEIN YDDL-RELATED"/>
    <property type="match status" value="1"/>
</dbReference>
<dbReference type="PRINTS" id="PR00183">
    <property type="entry name" value="ECOLIPORIN"/>
</dbReference>
<evidence type="ECO:0000313" key="6">
    <source>
        <dbReference type="EMBL" id="KEQ12478.1"/>
    </source>
</evidence>
<sequence length="368" mass="39963">MQKKLLATVVASLVAGQAMALEVYNDDTTSLSIGGRIGVTTNDDNKEMGNDSSRINFKFGHKLSSELTAIGVAEWSFDPTAKSGENVFGNRLGYVGLDHSELGALTAGKQWSVYSDVANWASDNLLFNGGIAIGIYDGLNGDGGIHGTGRADDAFAYRNTFGGLNIGLQYQLKSSDTRTLKDADQIDYFQQWNRKTGASQIAVSYDLPMGLSVGYTYSQARFNKTTQGDTKPDHINHAGDSAKAHVFGVKFDHEDLYVGFNYGEFKHHASLKSGLIAEKAKATDLYASYALSSLVDGLAVFGAYQNLDFDKDASGAKTKEELKIASIGVKYQTGPMMFGVQYDQNDSKNAAGKKENDNIFSFNARYYF</sequence>
<dbReference type="AlphaFoldDB" id="A0A081N205"/>
<dbReference type="GO" id="GO:0015288">
    <property type="term" value="F:porin activity"/>
    <property type="evidence" value="ECO:0007669"/>
    <property type="project" value="InterPro"/>
</dbReference>
<dbReference type="Gene3D" id="2.40.160.10">
    <property type="entry name" value="Porin"/>
    <property type="match status" value="1"/>
</dbReference>
<dbReference type="CDD" id="cd00342">
    <property type="entry name" value="gram_neg_porins"/>
    <property type="match status" value="1"/>
</dbReference>